<accession>A0A2A4CNQ6</accession>
<evidence type="ECO:0000256" key="3">
    <source>
        <dbReference type="ARBA" id="ARBA00022842"/>
    </source>
</evidence>
<dbReference type="SFLD" id="SFLDG01142">
    <property type="entry name" value="C2.B.2:_Mannosyl-3-phosphoglyc"/>
    <property type="match status" value="1"/>
</dbReference>
<dbReference type="Proteomes" id="UP000243507">
    <property type="component" value="Unassembled WGS sequence"/>
</dbReference>
<dbReference type="NCBIfam" id="TIGR01486">
    <property type="entry name" value="HAD-SF-IIB-MPGP"/>
    <property type="match status" value="1"/>
</dbReference>
<keyword evidence="1" id="KW-0479">Metal-binding</keyword>
<dbReference type="SUPFAM" id="SSF56784">
    <property type="entry name" value="HAD-like"/>
    <property type="match status" value="1"/>
</dbReference>
<dbReference type="NCBIfam" id="TIGR01484">
    <property type="entry name" value="HAD-SF-IIB"/>
    <property type="match status" value="1"/>
</dbReference>
<proteinExistence type="predicted"/>
<organism evidence="4 5">
    <name type="scientific">Pseudothioclava arenosa</name>
    <dbReference type="NCBI Taxonomy" id="1795308"/>
    <lineage>
        <taxon>Bacteria</taxon>
        <taxon>Pseudomonadati</taxon>
        <taxon>Pseudomonadota</taxon>
        <taxon>Alphaproteobacteria</taxon>
        <taxon>Rhodobacterales</taxon>
        <taxon>Paracoccaceae</taxon>
        <taxon>Pseudothioclava</taxon>
    </lineage>
</organism>
<name>A0A2A4CNQ6_9RHOB</name>
<dbReference type="GO" id="GO:0000287">
    <property type="term" value="F:magnesium ion binding"/>
    <property type="evidence" value="ECO:0007669"/>
    <property type="project" value="TreeGrafter"/>
</dbReference>
<dbReference type="Gene3D" id="3.30.980.20">
    <property type="entry name" value="Putative mannosyl-3-phosphoglycerate phosphatase, domain 2"/>
    <property type="match status" value="1"/>
</dbReference>
<dbReference type="GO" id="GO:0051479">
    <property type="term" value="P:mannosylglycerate biosynthetic process"/>
    <property type="evidence" value="ECO:0007669"/>
    <property type="project" value="InterPro"/>
</dbReference>
<sequence length="265" mass="28159">MRLLVFSDLDGTLLDHESYDHSPALPALQQLQALGAPVILASSKTAAEMRVWQERLGLTRWPAIVENGAALAEGTPDDRDYRAIRAALADLPPELRAPFRGFGDMSVAEVAGITGLSPEAAELACRRAHSEPGLWAGDALDRAAFLTALAAKGIEARSGGRFLTLSFGGTKAGRMAELIARLRPDITIALGDAPNDREMIEAADYGVIIRNDHGPGLPPLPGEAEGRIRRTTREGPAGWREGIETILHEIGLAEAAPATKGKTHG</sequence>
<evidence type="ECO:0000313" key="5">
    <source>
        <dbReference type="Proteomes" id="UP000243507"/>
    </source>
</evidence>
<dbReference type="SFLD" id="SFLDS00003">
    <property type="entry name" value="Haloacid_Dehalogenase"/>
    <property type="match status" value="1"/>
</dbReference>
<dbReference type="Gene3D" id="3.40.50.1000">
    <property type="entry name" value="HAD superfamily/HAD-like"/>
    <property type="match status" value="1"/>
</dbReference>
<dbReference type="InterPro" id="IPR036412">
    <property type="entry name" value="HAD-like_sf"/>
</dbReference>
<keyword evidence="3" id="KW-0460">Magnesium</keyword>
<evidence type="ECO:0000256" key="2">
    <source>
        <dbReference type="ARBA" id="ARBA00022801"/>
    </source>
</evidence>
<dbReference type="RefSeq" id="WP_096434236.1">
    <property type="nucleotide sequence ID" value="NZ_NTJD01000009.1"/>
</dbReference>
<keyword evidence="5" id="KW-1185">Reference proteome</keyword>
<dbReference type="GO" id="GO:0050531">
    <property type="term" value="F:mannosyl-3-phosphoglycerate phosphatase activity"/>
    <property type="evidence" value="ECO:0007669"/>
    <property type="project" value="InterPro"/>
</dbReference>
<dbReference type="SFLD" id="SFLDG01140">
    <property type="entry name" value="C2.B:_Phosphomannomutase_and_P"/>
    <property type="match status" value="1"/>
</dbReference>
<keyword evidence="2" id="KW-0378">Hydrolase</keyword>
<gene>
    <name evidence="4" type="ORF">CLN94_12245</name>
</gene>
<evidence type="ECO:0000313" key="4">
    <source>
        <dbReference type="EMBL" id="PCD75918.1"/>
    </source>
</evidence>
<comment type="caution">
    <text evidence="4">The sequence shown here is derived from an EMBL/GenBank/DDBJ whole genome shotgun (WGS) entry which is preliminary data.</text>
</comment>
<dbReference type="GO" id="GO:0005829">
    <property type="term" value="C:cytosol"/>
    <property type="evidence" value="ECO:0007669"/>
    <property type="project" value="TreeGrafter"/>
</dbReference>
<dbReference type="InterPro" id="IPR006379">
    <property type="entry name" value="HAD-SF_hydro_IIB"/>
</dbReference>
<dbReference type="InterPro" id="IPR006381">
    <property type="entry name" value="HAD-SF-IIB-MPGP"/>
</dbReference>
<dbReference type="InterPro" id="IPR023214">
    <property type="entry name" value="HAD_sf"/>
</dbReference>
<evidence type="ECO:0000256" key="1">
    <source>
        <dbReference type="ARBA" id="ARBA00022723"/>
    </source>
</evidence>
<dbReference type="EMBL" id="NTJD01000009">
    <property type="protein sequence ID" value="PCD75918.1"/>
    <property type="molecule type" value="Genomic_DNA"/>
</dbReference>
<dbReference type="PANTHER" id="PTHR10000">
    <property type="entry name" value="PHOSPHOSERINE PHOSPHATASE"/>
    <property type="match status" value="1"/>
</dbReference>
<dbReference type="Pfam" id="PF08282">
    <property type="entry name" value="Hydrolase_3"/>
    <property type="match status" value="2"/>
</dbReference>
<dbReference type="PANTHER" id="PTHR10000:SF8">
    <property type="entry name" value="HAD SUPERFAMILY HYDROLASE-LIKE, TYPE 3"/>
    <property type="match status" value="1"/>
</dbReference>
<dbReference type="OrthoDB" id="193379at2"/>
<protein>
    <submittedName>
        <fullName evidence="4">Mannosyl-3-phosphoglycerate phosphatase</fullName>
    </submittedName>
</protein>
<dbReference type="AlphaFoldDB" id="A0A2A4CNQ6"/>
<reference evidence="4 5" key="1">
    <citation type="submission" date="2017-09" db="EMBL/GenBank/DDBJ databases">
        <title>A multilocus sequence analysis scheme for characterization of bacteria in the genus Thioclava.</title>
        <authorList>
            <person name="Liu Y."/>
            <person name="Shao Z."/>
        </authorList>
    </citation>
    <scope>NUCLEOTIDE SEQUENCE [LARGE SCALE GENOMIC DNA]</scope>
    <source>
        <strain evidence="4 5">CAU 1312</strain>
    </source>
</reference>